<feature type="region of interest" description="Disordered" evidence="1">
    <location>
        <begin position="1"/>
        <end position="63"/>
    </location>
</feature>
<dbReference type="Proteomes" id="UP000037069">
    <property type="component" value="Unassembled WGS sequence"/>
</dbReference>
<dbReference type="STRING" id="7375.A0A0L0CFB1"/>
<feature type="compositionally biased region" description="Polar residues" evidence="1">
    <location>
        <begin position="29"/>
        <end position="39"/>
    </location>
</feature>
<comment type="caution">
    <text evidence="2">The sequence shown here is derived from an EMBL/GenBank/DDBJ whole genome shotgun (WGS) entry which is preliminary data.</text>
</comment>
<protein>
    <submittedName>
        <fullName evidence="2">Uncharacterized protein</fullName>
    </submittedName>
</protein>
<accession>A0A0L0CFB1</accession>
<name>A0A0L0CFB1_LUCCU</name>
<dbReference type="AlphaFoldDB" id="A0A0L0CFB1"/>
<proteinExistence type="predicted"/>
<sequence length="99" mass="10967">MENTNVNPLKSPSSANPSDNESDTKVKADTTTLSENPADSRNFPLGGNEHKQSNHKPPKISFSENSSSLIRCMPNERATFFVKIDTEEDDADILPLEFE</sequence>
<reference evidence="2 3" key="1">
    <citation type="journal article" date="2015" name="Nat. Commun.">
        <title>Lucilia cuprina genome unlocks parasitic fly biology to underpin future interventions.</title>
        <authorList>
            <person name="Anstead C.A."/>
            <person name="Korhonen P.K."/>
            <person name="Young N.D."/>
            <person name="Hall R.S."/>
            <person name="Jex A.R."/>
            <person name="Murali S.C."/>
            <person name="Hughes D.S."/>
            <person name="Lee S.F."/>
            <person name="Perry T."/>
            <person name="Stroehlein A.J."/>
            <person name="Ansell B.R."/>
            <person name="Breugelmans B."/>
            <person name="Hofmann A."/>
            <person name="Qu J."/>
            <person name="Dugan S."/>
            <person name="Lee S.L."/>
            <person name="Chao H."/>
            <person name="Dinh H."/>
            <person name="Han Y."/>
            <person name="Doddapaneni H.V."/>
            <person name="Worley K.C."/>
            <person name="Muzny D.M."/>
            <person name="Ioannidis P."/>
            <person name="Waterhouse R.M."/>
            <person name="Zdobnov E.M."/>
            <person name="James P.J."/>
            <person name="Bagnall N.H."/>
            <person name="Kotze A.C."/>
            <person name="Gibbs R.A."/>
            <person name="Richards S."/>
            <person name="Batterham P."/>
            <person name="Gasser R.B."/>
        </authorList>
    </citation>
    <scope>NUCLEOTIDE SEQUENCE [LARGE SCALE GENOMIC DNA]</scope>
    <source>
        <strain evidence="2 3">LS</strain>
        <tissue evidence="2">Full body</tissue>
    </source>
</reference>
<feature type="non-terminal residue" evidence="2">
    <location>
        <position position="99"/>
    </location>
</feature>
<evidence type="ECO:0000313" key="3">
    <source>
        <dbReference type="Proteomes" id="UP000037069"/>
    </source>
</evidence>
<feature type="compositionally biased region" description="Polar residues" evidence="1">
    <location>
        <begin position="1"/>
        <end position="19"/>
    </location>
</feature>
<organism evidence="2 3">
    <name type="scientific">Lucilia cuprina</name>
    <name type="common">Green bottle fly</name>
    <name type="synonym">Australian sheep blowfly</name>
    <dbReference type="NCBI Taxonomy" id="7375"/>
    <lineage>
        <taxon>Eukaryota</taxon>
        <taxon>Metazoa</taxon>
        <taxon>Ecdysozoa</taxon>
        <taxon>Arthropoda</taxon>
        <taxon>Hexapoda</taxon>
        <taxon>Insecta</taxon>
        <taxon>Pterygota</taxon>
        <taxon>Neoptera</taxon>
        <taxon>Endopterygota</taxon>
        <taxon>Diptera</taxon>
        <taxon>Brachycera</taxon>
        <taxon>Muscomorpha</taxon>
        <taxon>Oestroidea</taxon>
        <taxon>Calliphoridae</taxon>
        <taxon>Luciliinae</taxon>
        <taxon>Lucilia</taxon>
    </lineage>
</organism>
<gene>
    <name evidence="2" type="ORF">FF38_01561</name>
</gene>
<keyword evidence="3" id="KW-1185">Reference proteome</keyword>
<evidence type="ECO:0000256" key="1">
    <source>
        <dbReference type="SAM" id="MobiDB-lite"/>
    </source>
</evidence>
<evidence type="ECO:0000313" key="2">
    <source>
        <dbReference type="EMBL" id="KNC30882.1"/>
    </source>
</evidence>
<dbReference type="OrthoDB" id="10260894at2759"/>
<dbReference type="EMBL" id="JRES01000487">
    <property type="protein sequence ID" value="KNC30882.1"/>
    <property type="molecule type" value="Genomic_DNA"/>
</dbReference>